<name>A0A841SWZ5_9BACL</name>
<dbReference type="SUPFAM" id="SSF88874">
    <property type="entry name" value="Receptor-binding domain of short tail fibre protein gp12"/>
    <property type="match status" value="1"/>
</dbReference>
<dbReference type="Proteomes" id="UP000535838">
    <property type="component" value="Unassembled WGS sequence"/>
</dbReference>
<dbReference type="AlphaFoldDB" id="A0A841SWZ5"/>
<protein>
    <submittedName>
        <fullName evidence="2">Phage tail protein</fullName>
    </submittedName>
</protein>
<evidence type="ECO:0000313" key="3">
    <source>
        <dbReference type="Proteomes" id="UP000535838"/>
    </source>
</evidence>
<accession>A0A841SWZ5</accession>
<proteinExistence type="predicted"/>
<evidence type="ECO:0000313" key="2">
    <source>
        <dbReference type="EMBL" id="MBB6634698.1"/>
    </source>
</evidence>
<reference evidence="2 3" key="1">
    <citation type="submission" date="2020-08" db="EMBL/GenBank/DDBJ databases">
        <title>Cohnella phylogeny.</title>
        <authorList>
            <person name="Dunlap C."/>
        </authorList>
    </citation>
    <scope>NUCLEOTIDE SEQUENCE [LARGE SCALE GENOMIC DNA]</scope>
    <source>
        <strain evidence="2 3">DSM 25241</strain>
    </source>
</reference>
<dbReference type="RefSeq" id="WP_185119926.1">
    <property type="nucleotide sequence ID" value="NZ_JACJVQ010000007.1"/>
</dbReference>
<organism evidence="2 3">
    <name type="scientific">Cohnella thailandensis</name>
    <dbReference type="NCBI Taxonomy" id="557557"/>
    <lineage>
        <taxon>Bacteria</taxon>
        <taxon>Bacillati</taxon>
        <taxon>Bacillota</taxon>
        <taxon>Bacilli</taxon>
        <taxon>Bacillales</taxon>
        <taxon>Paenibacillaceae</taxon>
        <taxon>Cohnella</taxon>
    </lineage>
</organism>
<evidence type="ECO:0000259" key="1">
    <source>
        <dbReference type="Pfam" id="PF07484"/>
    </source>
</evidence>
<feature type="domain" description="Phage tail collar" evidence="1">
    <location>
        <begin position="7"/>
        <end position="63"/>
    </location>
</feature>
<dbReference type="Pfam" id="PF07484">
    <property type="entry name" value="Collar"/>
    <property type="match status" value="1"/>
</dbReference>
<sequence length="168" mass="17846">MSDQVVGEVRMFGGKFAPVGWLFCEGQLLKINDYSALYSVIGTTFGGDGQSTFALPDSRGRVPVHQGWGDFGKEYSLGGYGGAESVVLSRFELPEHTHAVHASSAPGTTNNPSDAVWAVSTVAQYSTDSGNEAMIAGNISVEGAMRPHDNMMPYLPISFIIAIEGDLP</sequence>
<dbReference type="InterPro" id="IPR037053">
    <property type="entry name" value="Phage_tail_collar_dom_sf"/>
</dbReference>
<keyword evidence="3" id="KW-1185">Reference proteome</keyword>
<comment type="caution">
    <text evidence="2">The sequence shown here is derived from an EMBL/GenBank/DDBJ whole genome shotgun (WGS) entry which is preliminary data.</text>
</comment>
<dbReference type="InterPro" id="IPR011083">
    <property type="entry name" value="Phage_tail_collar_dom"/>
</dbReference>
<gene>
    <name evidence="2" type="ORF">H7B67_11310</name>
</gene>
<dbReference type="EMBL" id="JACJVQ010000007">
    <property type="protein sequence ID" value="MBB6634698.1"/>
    <property type="molecule type" value="Genomic_DNA"/>
</dbReference>
<dbReference type="Gene3D" id="3.90.1340.10">
    <property type="entry name" value="Phage tail collar domain"/>
    <property type="match status" value="1"/>
</dbReference>